<feature type="transmembrane region" description="Helical" evidence="2">
    <location>
        <begin position="179"/>
        <end position="200"/>
    </location>
</feature>
<evidence type="ECO:0008006" key="5">
    <source>
        <dbReference type="Google" id="ProtNLM"/>
    </source>
</evidence>
<feature type="transmembrane region" description="Helical" evidence="2">
    <location>
        <begin position="82"/>
        <end position="99"/>
    </location>
</feature>
<feature type="transmembrane region" description="Helical" evidence="2">
    <location>
        <begin position="9"/>
        <end position="28"/>
    </location>
</feature>
<reference evidence="4" key="1">
    <citation type="submission" date="2017-12" db="EMBL/GenBank/DDBJ databases">
        <authorList>
            <consortium name="DOE Joint Genome Institute"/>
            <person name="Mondo S.J."/>
            <person name="Kjaerbolling I."/>
            <person name="Vesth T.C."/>
            <person name="Frisvad J.C."/>
            <person name="Nybo J.L."/>
            <person name="Theobald S."/>
            <person name="Kuo A."/>
            <person name="Bowyer P."/>
            <person name="Matsuda Y."/>
            <person name="Lyhne E.K."/>
            <person name="Kogle M.E."/>
            <person name="Clum A."/>
            <person name="Lipzen A."/>
            <person name="Salamov A."/>
            <person name="Ngan C.Y."/>
            <person name="Daum C."/>
            <person name="Chiniquy J."/>
            <person name="Barry K."/>
            <person name="LaButti K."/>
            <person name="Haridas S."/>
            <person name="Simmons B.A."/>
            <person name="Magnuson J.K."/>
            <person name="Mortensen U.H."/>
            <person name="Larsen T.O."/>
            <person name="Grigoriev I.V."/>
            <person name="Baker S.E."/>
            <person name="Andersen M.R."/>
            <person name="Nordberg H.P."/>
            <person name="Cantor M.N."/>
            <person name="Hua S.X."/>
        </authorList>
    </citation>
    <scope>NUCLEOTIDE SEQUENCE [LARGE SCALE GENOMIC DNA]</scope>
    <source>
        <strain evidence="4">IBT 19404</strain>
    </source>
</reference>
<accession>A0A2J5HED8</accession>
<sequence length="267" mass="30219">MPSIFENSVFPIILCLIISLILGALSWSRTLSSFLPTPQWLPGTTTLLSATTLIAVILKGFKPEGTRTNAYRQKLATLLDQLYTILATILLTTILTVLFPDSLLTCRLEGSWQRHFQAKDAHTIRSIQDRFQCCGLHSTRDRAWPFKNRDHGDDACEAQFGYARSCLVPWREQTVSTSWTMFAAVALILVVKVGITCFGFRRRADASWMRDVFADRANGGYQRAARPEILNGEEDAEDEDDHPDLEREPRRVMLPHAESATTNEWTQ</sequence>
<name>A0A2J5HED8_9EURO</name>
<feature type="region of interest" description="Disordered" evidence="1">
    <location>
        <begin position="224"/>
        <end position="267"/>
    </location>
</feature>
<feature type="transmembrane region" description="Helical" evidence="2">
    <location>
        <begin position="40"/>
        <end position="61"/>
    </location>
</feature>
<evidence type="ECO:0000256" key="2">
    <source>
        <dbReference type="SAM" id="Phobius"/>
    </source>
</evidence>
<dbReference type="EMBL" id="KZ559658">
    <property type="protein sequence ID" value="PLN75226.1"/>
    <property type="molecule type" value="Genomic_DNA"/>
</dbReference>
<protein>
    <recommendedName>
        <fullName evidence="5">Tetraspanin Tsp3</fullName>
    </recommendedName>
</protein>
<gene>
    <name evidence="3" type="ORF">BDW42DRAFT_181089</name>
</gene>
<proteinExistence type="predicted"/>
<dbReference type="AlphaFoldDB" id="A0A2J5HED8"/>
<evidence type="ECO:0000256" key="1">
    <source>
        <dbReference type="SAM" id="MobiDB-lite"/>
    </source>
</evidence>
<evidence type="ECO:0000313" key="4">
    <source>
        <dbReference type="Proteomes" id="UP000235023"/>
    </source>
</evidence>
<organism evidence="3 4">
    <name type="scientific">Aspergillus taichungensis</name>
    <dbReference type="NCBI Taxonomy" id="482145"/>
    <lineage>
        <taxon>Eukaryota</taxon>
        <taxon>Fungi</taxon>
        <taxon>Dikarya</taxon>
        <taxon>Ascomycota</taxon>
        <taxon>Pezizomycotina</taxon>
        <taxon>Eurotiomycetes</taxon>
        <taxon>Eurotiomycetidae</taxon>
        <taxon>Eurotiales</taxon>
        <taxon>Aspergillaceae</taxon>
        <taxon>Aspergillus</taxon>
        <taxon>Aspergillus subgen. Circumdati</taxon>
    </lineage>
</organism>
<evidence type="ECO:0000313" key="3">
    <source>
        <dbReference type="EMBL" id="PLN75226.1"/>
    </source>
</evidence>
<keyword evidence="2" id="KW-0812">Transmembrane</keyword>
<dbReference type="Proteomes" id="UP000235023">
    <property type="component" value="Unassembled WGS sequence"/>
</dbReference>
<feature type="compositionally biased region" description="Acidic residues" evidence="1">
    <location>
        <begin position="231"/>
        <end position="243"/>
    </location>
</feature>
<keyword evidence="2" id="KW-0472">Membrane</keyword>
<keyword evidence="4" id="KW-1185">Reference proteome</keyword>
<dbReference type="OrthoDB" id="71600at2759"/>
<keyword evidence="2" id="KW-1133">Transmembrane helix</keyword>